<keyword evidence="2" id="KW-0732">Signal</keyword>
<dbReference type="EMBL" id="JAFREP010000004">
    <property type="protein sequence ID" value="MBO1317941.1"/>
    <property type="molecule type" value="Genomic_DNA"/>
</dbReference>
<evidence type="ECO:0000313" key="4">
    <source>
        <dbReference type="EMBL" id="MBO1317941.1"/>
    </source>
</evidence>
<feature type="chain" id="PRO_5035207904" evidence="2">
    <location>
        <begin position="19"/>
        <end position="300"/>
    </location>
</feature>
<dbReference type="AlphaFoldDB" id="A0A8J7Q4Y3"/>
<dbReference type="Pfam" id="PF13349">
    <property type="entry name" value="DUF4097"/>
    <property type="match status" value="1"/>
</dbReference>
<dbReference type="PANTHER" id="PTHR34094">
    <property type="match status" value="1"/>
</dbReference>
<proteinExistence type="predicted"/>
<organism evidence="4 5">
    <name type="scientific">Acanthopleuribacter pedis</name>
    <dbReference type="NCBI Taxonomy" id="442870"/>
    <lineage>
        <taxon>Bacteria</taxon>
        <taxon>Pseudomonadati</taxon>
        <taxon>Acidobacteriota</taxon>
        <taxon>Holophagae</taxon>
        <taxon>Acanthopleuribacterales</taxon>
        <taxon>Acanthopleuribacteraceae</taxon>
        <taxon>Acanthopleuribacter</taxon>
    </lineage>
</organism>
<feature type="signal peptide" evidence="2">
    <location>
        <begin position="1"/>
        <end position="18"/>
    </location>
</feature>
<evidence type="ECO:0000256" key="1">
    <source>
        <dbReference type="SAM" id="MobiDB-lite"/>
    </source>
</evidence>
<sequence length="300" mass="31457">MKWLVSLCLLTASLTVIAAERVFEERFPAGENGLLKVRLDRGDIDVISGGDEYVVKLVVSGHEEPVNDFEVTFEESGEGLNILGKGARNSSGWSFFNWSFGKHVRVHLHVTVPRTTHLDLGTSGGDISASGTEASASVKTSGGNITLSDLKERVHVKTSGGNIRLSNSSDKHELRTSGGDIDIVNAAGDFTAKTSGGDIDFKNVRGPIVCATSGGSIDIELTQDFGGIRASTSGGDIRLRAPANIAANLKAGTSGGSVRMDLPLQVQGKIKSNRIQGTLNGGGESIHLSTSGGDIRVSEL</sequence>
<dbReference type="InterPro" id="IPR025164">
    <property type="entry name" value="Toastrack_DUF4097"/>
</dbReference>
<feature type="region of interest" description="Disordered" evidence="1">
    <location>
        <begin position="281"/>
        <end position="300"/>
    </location>
</feature>
<dbReference type="Proteomes" id="UP000664417">
    <property type="component" value="Unassembled WGS sequence"/>
</dbReference>
<keyword evidence="5" id="KW-1185">Reference proteome</keyword>
<evidence type="ECO:0000313" key="5">
    <source>
        <dbReference type="Proteomes" id="UP000664417"/>
    </source>
</evidence>
<comment type="caution">
    <text evidence="4">The sequence shown here is derived from an EMBL/GenBank/DDBJ whole genome shotgun (WGS) entry which is preliminary data.</text>
</comment>
<accession>A0A8J7Q4Y3</accession>
<dbReference type="Gene3D" id="2.160.20.120">
    <property type="match status" value="1"/>
</dbReference>
<reference evidence="4" key="1">
    <citation type="submission" date="2021-03" db="EMBL/GenBank/DDBJ databases">
        <authorList>
            <person name="Wang G."/>
        </authorList>
    </citation>
    <scope>NUCLEOTIDE SEQUENCE</scope>
    <source>
        <strain evidence="4">KCTC 12899</strain>
    </source>
</reference>
<evidence type="ECO:0000256" key="2">
    <source>
        <dbReference type="SAM" id="SignalP"/>
    </source>
</evidence>
<name>A0A8J7Q4Y3_9BACT</name>
<gene>
    <name evidence="4" type="ORF">J3U88_05665</name>
</gene>
<protein>
    <submittedName>
        <fullName evidence="4">DUF4097 family beta strand repeat protein</fullName>
    </submittedName>
</protein>
<dbReference type="PANTHER" id="PTHR34094:SF1">
    <property type="entry name" value="PROTEIN FAM185A"/>
    <property type="match status" value="1"/>
</dbReference>
<dbReference type="RefSeq" id="WP_207857458.1">
    <property type="nucleotide sequence ID" value="NZ_JAFREP010000004.1"/>
</dbReference>
<feature type="domain" description="DUF4097" evidence="3">
    <location>
        <begin position="39"/>
        <end position="297"/>
    </location>
</feature>
<evidence type="ECO:0000259" key="3">
    <source>
        <dbReference type="Pfam" id="PF13349"/>
    </source>
</evidence>